<sequence length="1059" mass="116721">MLNINESVHPVRSLKRLCKLALVVVLTISLWPVSPDKSAAQQQEQPITMVAYGDVHYYDSQAGLRSMGDTWSATVTADGTVLGQHDDGIGIWDGDYGMRSFLNSRMFRLQGVPEDPSAFRGSDYVDGELTVDNPADGYHSSPYEVDGVLYIWSFAPPNGIVAFHNPVLRKSTDGGLTWTTSANSAALLGTKFGWPSFYQYGPGGIAPSPAVDGSDEYVYMLSPSGGDDSATIVNPYHIYYRDHYYLMRVKRTDLPSLDATKFEFYKGGIGGDGSLALNWSANVDDVTPIYTDVGKLAFGWPVYNAALQRYVMTSMMSWDQTPSPFWVLEAPHPWGPWTKVYDHQFTKVTTAGLTHFAVTQAYQRNNGQKMWAFASGDAMTQPSTYEFHYMPIYLTQSPKTTIEAENATALGGVMTASIKSGYTGGGYRTGFTNVGDGVTFQLNAVQSGYHIISFKYANTNSSEGQISVYVNGVKQTRAPVTSTEQFWGSWTEDARVYYLNEGNNSFTLKLDSGDASPELMVDHAAFAFLQTDNPDLEGAVYQSEAATLGGGAISGSTDLINYRGSGYARLQATGSSTTFNIHVPETGEYKLYTRYTYGNGQHSTLSNVALKVDGTKLKNISFGTTYYRKLETEVETISLSAGTHTIAFQAESDSGQPLYLDYIQLVSSGDLPAAPEAWTPVDDSATGRVSYSGNWLNNTNDGYWRQNFHFSTVAGSYAEFKFNGTGVQWIGSTNNDHGKADVYIDGVYDRTVDTYTSSWHKQQVLYSRTGLSRGTHTIRVQVRSDKNASSSDYYTDIDAFKYASLGSYPREDDRSASASYSAGWISNRSSGYEQNTVHYSNIAGSSMEYEFTGSGIEWIGSMNNDHGKADVYMDGLWKKTVDTYSPTWKKQQVLFAIGGLSYGTHTLRIEVRSDKNASSSDYFSDVDSFVRIPYTSKDDSATEIVYTGSWVSNTSAGYMNESVHYTNAPGDKAEFTFQGTGVQWIGGTNVDHGITDVYIDGTLVRTVDTYSSTWSRQQILFEIKGLTPGSHTLELRLRSDKHASSTDYYMDVDAFVVYP</sequence>
<dbReference type="SUPFAM" id="SSF49785">
    <property type="entry name" value="Galactose-binding domain-like"/>
    <property type="match status" value="2"/>
</dbReference>
<dbReference type="EMBL" id="QRDZ01000032">
    <property type="protein sequence ID" value="RED59133.1"/>
    <property type="molecule type" value="Genomic_DNA"/>
</dbReference>
<evidence type="ECO:0000313" key="2">
    <source>
        <dbReference type="EMBL" id="RED59133.1"/>
    </source>
</evidence>
<name>A0A3D9IBG6_9BACL</name>
<dbReference type="InterPro" id="IPR040794">
    <property type="entry name" value="CE2_N"/>
</dbReference>
<evidence type="ECO:0000259" key="1">
    <source>
        <dbReference type="PROSITE" id="PS51175"/>
    </source>
</evidence>
<feature type="domain" description="CBM6" evidence="1">
    <location>
        <begin position="539"/>
        <end position="666"/>
    </location>
</feature>
<comment type="caution">
    <text evidence="2">The sequence shown here is derived from an EMBL/GenBank/DDBJ whole genome shotgun (WGS) entry which is preliminary data.</text>
</comment>
<dbReference type="Pfam" id="PF03422">
    <property type="entry name" value="CBM_6"/>
    <property type="match status" value="1"/>
</dbReference>
<keyword evidence="3" id="KW-1185">Reference proteome</keyword>
<evidence type="ECO:0000313" key="3">
    <source>
        <dbReference type="Proteomes" id="UP000256977"/>
    </source>
</evidence>
<gene>
    <name evidence="2" type="ORF">DFP98_13256</name>
</gene>
<dbReference type="AlphaFoldDB" id="A0A3D9IBG6"/>
<dbReference type="Pfam" id="PF17996">
    <property type="entry name" value="CE2_N"/>
    <property type="match status" value="1"/>
</dbReference>
<dbReference type="RefSeq" id="WP_116064386.1">
    <property type="nucleotide sequence ID" value="NZ_QRDZ01000032.1"/>
</dbReference>
<dbReference type="OrthoDB" id="9807519at2"/>
<dbReference type="InterPro" id="IPR005084">
    <property type="entry name" value="CBM6"/>
</dbReference>
<dbReference type="GO" id="GO:0030246">
    <property type="term" value="F:carbohydrate binding"/>
    <property type="evidence" value="ECO:0007669"/>
    <property type="project" value="InterPro"/>
</dbReference>
<dbReference type="InterPro" id="IPR008979">
    <property type="entry name" value="Galactose-bd-like_sf"/>
</dbReference>
<proteinExistence type="predicted"/>
<dbReference type="Proteomes" id="UP000256977">
    <property type="component" value="Unassembled WGS sequence"/>
</dbReference>
<dbReference type="PROSITE" id="PS51175">
    <property type="entry name" value="CBM6"/>
    <property type="match status" value="2"/>
</dbReference>
<accession>A0A3D9IBG6</accession>
<reference evidence="2 3" key="1">
    <citation type="submission" date="2018-07" db="EMBL/GenBank/DDBJ databases">
        <title>Genomic Encyclopedia of Type Strains, Phase III (KMG-III): the genomes of soil and plant-associated and newly described type strains.</title>
        <authorList>
            <person name="Whitman W."/>
        </authorList>
    </citation>
    <scope>NUCLEOTIDE SEQUENCE [LARGE SCALE GENOMIC DNA]</scope>
    <source>
        <strain evidence="2 3">CECT 7287</strain>
    </source>
</reference>
<protein>
    <submittedName>
        <fullName evidence="2">Carbohydrate binding protein with CBM6 domain</fullName>
    </submittedName>
</protein>
<dbReference type="Gene3D" id="2.60.120.260">
    <property type="entry name" value="Galactose-binding domain-like"/>
    <property type="match status" value="5"/>
</dbReference>
<dbReference type="Pfam" id="PF16990">
    <property type="entry name" value="CBM_35"/>
    <property type="match status" value="1"/>
</dbReference>
<feature type="domain" description="CBM6" evidence="1">
    <location>
        <begin position="400"/>
        <end position="527"/>
    </location>
</feature>
<organism evidence="2 3">
    <name type="scientific">Cohnella phaseoli</name>
    <dbReference type="NCBI Taxonomy" id="456490"/>
    <lineage>
        <taxon>Bacteria</taxon>
        <taxon>Bacillati</taxon>
        <taxon>Bacillota</taxon>
        <taxon>Bacilli</taxon>
        <taxon>Bacillales</taxon>
        <taxon>Paenibacillaceae</taxon>
        <taxon>Cohnella</taxon>
    </lineage>
</organism>